<dbReference type="PRINTS" id="PR00081">
    <property type="entry name" value="GDHRDH"/>
</dbReference>
<evidence type="ECO:0000256" key="3">
    <source>
        <dbReference type="ARBA" id="ARBA00012948"/>
    </source>
</evidence>
<evidence type="ECO:0000313" key="6">
    <source>
        <dbReference type="EMBL" id="KAK9918897.1"/>
    </source>
</evidence>
<dbReference type="EMBL" id="JALJOT010000001">
    <property type="protein sequence ID" value="KAK9918897.1"/>
    <property type="molecule type" value="Genomic_DNA"/>
</dbReference>
<proteinExistence type="inferred from homology"/>
<evidence type="ECO:0000313" key="7">
    <source>
        <dbReference type="Proteomes" id="UP001491310"/>
    </source>
</evidence>
<dbReference type="Proteomes" id="UP001491310">
    <property type="component" value="Unassembled WGS sequence"/>
</dbReference>
<evidence type="ECO:0000256" key="4">
    <source>
        <dbReference type="ARBA" id="ARBA00048508"/>
    </source>
</evidence>
<dbReference type="CDD" id="cd05233">
    <property type="entry name" value="SDR_c"/>
    <property type="match status" value="2"/>
</dbReference>
<dbReference type="Pfam" id="PF00106">
    <property type="entry name" value="adh_short"/>
    <property type="match status" value="2"/>
</dbReference>
<dbReference type="PANTHER" id="PTHR42879:SF2">
    <property type="entry name" value="3-OXOACYL-[ACYL-CARRIER-PROTEIN] REDUCTASE FABG"/>
    <property type="match status" value="1"/>
</dbReference>
<comment type="catalytic activity">
    <reaction evidence="4">
        <text>a (3R)-hydroxyacyl-[ACP] + NADP(+) = a 3-oxoacyl-[ACP] + NADPH + H(+)</text>
        <dbReference type="Rhea" id="RHEA:17397"/>
        <dbReference type="Rhea" id="RHEA-COMP:9916"/>
        <dbReference type="Rhea" id="RHEA-COMP:9945"/>
        <dbReference type="ChEBI" id="CHEBI:15378"/>
        <dbReference type="ChEBI" id="CHEBI:57783"/>
        <dbReference type="ChEBI" id="CHEBI:58349"/>
        <dbReference type="ChEBI" id="CHEBI:78776"/>
        <dbReference type="ChEBI" id="CHEBI:78827"/>
        <dbReference type="EC" id="1.1.1.100"/>
    </reaction>
</comment>
<sequence>MVGQDKLLAGKWALVTGASYGIGRAISLTFAEHGANLWIASRHQEHLRETAEDAKALGAEHIVIIEADLSNKDSVDELAQIVSSKIDVLVNNAGILTKSSALEGNPKDWDKMLQVDLEAPMRLTHHLAPAMSQREGGGHIINISSVAGLEPMAGFAAYSAAKFGLTGFSKSTFEELRDKKVLVTTIFPGYVATEMTRDTTVPRDKMIRPEDIAQAALLPFRMSALACPTDIVVLTRAYIHQFARTMGGQDKLLYGRWALITGATGGIGRAISLAFAEHGANLWITGRNEEKLKDTAKDAKALGAGEVVVLKVDMTNNKAVDELVEHVANKIDILVNNAGLAVESSAMKGDPDEWEATMMKVNLLVPMRLTRRLAPAMIEREKGGYIINISSVAGLDAMPGIGGYNAAKFGFTGWAKSTQQELKEHNVGVTTIYPGYVATEMTKDAPVDQDKMIRPEDIAQAALLPFRMSPFACPTDIVVRPAQKLS</sequence>
<dbReference type="InterPro" id="IPR002347">
    <property type="entry name" value="SDR_fam"/>
</dbReference>
<dbReference type="InterPro" id="IPR036291">
    <property type="entry name" value="NAD(P)-bd_dom_sf"/>
</dbReference>
<dbReference type="Gene3D" id="3.40.50.720">
    <property type="entry name" value="NAD(P)-binding Rossmann-like Domain"/>
    <property type="match status" value="2"/>
</dbReference>
<comment type="pathway">
    <text evidence="1">Lipid metabolism; fatty acid biosynthesis.</text>
</comment>
<dbReference type="InterPro" id="IPR050259">
    <property type="entry name" value="SDR"/>
</dbReference>
<dbReference type="EC" id="1.1.1.100" evidence="3"/>
<protein>
    <recommendedName>
        <fullName evidence="3">3-oxoacyl-[acyl-carrier-protein] reductase</fullName>
        <ecNumber evidence="3">1.1.1.100</ecNumber>
    </recommendedName>
</protein>
<evidence type="ECO:0000256" key="2">
    <source>
        <dbReference type="ARBA" id="ARBA00006484"/>
    </source>
</evidence>
<name>A0ABR2Z4Q1_9CHLO</name>
<dbReference type="PRINTS" id="PR00080">
    <property type="entry name" value="SDRFAMILY"/>
</dbReference>
<dbReference type="SUPFAM" id="SSF51735">
    <property type="entry name" value="NAD(P)-binding Rossmann-fold domains"/>
    <property type="match status" value="2"/>
</dbReference>
<evidence type="ECO:0000256" key="1">
    <source>
        <dbReference type="ARBA" id="ARBA00005194"/>
    </source>
</evidence>
<comment type="similarity">
    <text evidence="2 5">Belongs to the short-chain dehydrogenases/reductases (SDR) family.</text>
</comment>
<organism evidence="6 7">
    <name type="scientific">Coccomyxa subellipsoidea</name>
    <dbReference type="NCBI Taxonomy" id="248742"/>
    <lineage>
        <taxon>Eukaryota</taxon>
        <taxon>Viridiplantae</taxon>
        <taxon>Chlorophyta</taxon>
        <taxon>core chlorophytes</taxon>
        <taxon>Trebouxiophyceae</taxon>
        <taxon>Trebouxiophyceae incertae sedis</taxon>
        <taxon>Coccomyxaceae</taxon>
        <taxon>Coccomyxa</taxon>
    </lineage>
</organism>
<reference evidence="6 7" key="1">
    <citation type="journal article" date="2024" name="Nat. Commun.">
        <title>Phylogenomics reveals the evolutionary origins of lichenization in chlorophyte algae.</title>
        <authorList>
            <person name="Puginier C."/>
            <person name="Libourel C."/>
            <person name="Otte J."/>
            <person name="Skaloud P."/>
            <person name="Haon M."/>
            <person name="Grisel S."/>
            <person name="Petersen M."/>
            <person name="Berrin J.G."/>
            <person name="Delaux P.M."/>
            <person name="Dal Grande F."/>
            <person name="Keller J."/>
        </authorList>
    </citation>
    <scope>NUCLEOTIDE SEQUENCE [LARGE SCALE GENOMIC DNA]</scope>
    <source>
        <strain evidence="6 7">SAG 216-7</strain>
    </source>
</reference>
<accession>A0ABR2Z4Q1</accession>
<gene>
    <name evidence="6" type="ORF">WJX75_007931</name>
</gene>
<keyword evidence="7" id="KW-1185">Reference proteome</keyword>
<evidence type="ECO:0000256" key="5">
    <source>
        <dbReference type="RuleBase" id="RU000363"/>
    </source>
</evidence>
<comment type="caution">
    <text evidence="6">The sequence shown here is derived from an EMBL/GenBank/DDBJ whole genome shotgun (WGS) entry which is preliminary data.</text>
</comment>
<dbReference type="PANTHER" id="PTHR42879">
    <property type="entry name" value="3-OXOACYL-(ACYL-CARRIER-PROTEIN) REDUCTASE"/>
    <property type="match status" value="1"/>
</dbReference>